<dbReference type="Proteomes" id="UP000294164">
    <property type="component" value="Unassembled WGS sequence"/>
</dbReference>
<accession>A0A4V2HFV6</accession>
<protein>
    <recommendedName>
        <fullName evidence="4">PsbP C-terminal domain-containing protein</fullName>
    </recommendedName>
</protein>
<name>A0A4V2HFV6_9GAMM</name>
<dbReference type="EMBL" id="SHMG01000007">
    <property type="protein sequence ID" value="TAA40851.1"/>
    <property type="molecule type" value="Genomic_DNA"/>
</dbReference>
<keyword evidence="1" id="KW-0732">Signal</keyword>
<evidence type="ECO:0000313" key="3">
    <source>
        <dbReference type="Proteomes" id="UP000294164"/>
    </source>
</evidence>
<gene>
    <name evidence="2" type="ORF">EA655_12700</name>
</gene>
<proteinExistence type="predicted"/>
<dbReference type="RefSeq" id="WP_130534911.1">
    <property type="nucleotide sequence ID" value="NZ_SHMG01000007.1"/>
</dbReference>
<comment type="caution">
    <text evidence="2">The sequence shown here is derived from an EMBL/GenBank/DDBJ whole genome shotgun (WGS) entry which is preliminary data.</text>
</comment>
<evidence type="ECO:0000256" key="1">
    <source>
        <dbReference type="SAM" id="SignalP"/>
    </source>
</evidence>
<sequence>MKSLVAVILLSTTPVAFAAIEKFATPSDNGVVFQWWPKVTPPRGWHHDEGSSRHFAFNALAPDGSTFSKAETVLYAQASYKPRIPQIESLTAFVANDLEQQRASSPGISISPEPALHSRSGLAFRVVRFEPGKAATGAWERVAYAEDGEYFLTFAVSSHSRAGLKSSAAAFQQLLDGYTPGP</sequence>
<organism evidence="2 3">
    <name type="scientific">Pseudoxanthomonas winnipegensis</name>
    <dbReference type="NCBI Taxonomy" id="2480810"/>
    <lineage>
        <taxon>Bacteria</taxon>
        <taxon>Pseudomonadati</taxon>
        <taxon>Pseudomonadota</taxon>
        <taxon>Gammaproteobacteria</taxon>
        <taxon>Lysobacterales</taxon>
        <taxon>Lysobacteraceae</taxon>
        <taxon>Pseudoxanthomonas</taxon>
    </lineage>
</organism>
<dbReference type="AlphaFoldDB" id="A0A4V2HFV6"/>
<evidence type="ECO:0000313" key="2">
    <source>
        <dbReference type="EMBL" id="TAA40851.1"/>
    </source>
</evidence>
<feature type="signal peptide" evidence="1">
    <location>
        <begin position="1"/>
        <end position="18"/>
    </location>
</feature>
<evidence type="ECO:0008006" key="4">
    <source>
        <dbReference type="Google" id="ProtNLM"/>
    </source>
</evidence>
<dbReference type="OrthoDB" id="6064887at2"/>
<feature type="chain" id="PRO_5020442164" description="PsbP C-terminal domain-containing protein" evidence="1">
    <location>
        <begin position="19"/>
        <end position="182"/>
    </location>
</feature>
<reference evidence="2 3" key="1">
    <citation type="submission" date="2019-02" db="EMBL/GenBank/DDBJ databases">
        <title>WGS of Pseudoxanthomonas species novum from clinical isolates.</title>
        <authorList>
            <person name="Bernier A.-M."/>
            <person name="Bernard K."/>
            <person name="Vachon A."/>
        </authorList>
    </citation>
    <scope>NUCLEOTIDE SEQUENCE [LARGE SCALE GENOMIC DNA]</scope>
    <source>
        <strain evidence="2 3">NML130969</strain>
    </source>
</reference>